<dbReference type="InterPro" id="IPR004358">
    <property type="entry name" value="Sig_transdc_His_kin-like_C"/>
</dbReference>
<accession>A0ABS4DLX1</accession>
<dbReference type="InterPro" id="IPR003661">
    <property type="entry name" value="HisK_dim/P_dom"/>
</dbReference>
<dbReference type="Gene3D" id="3.40.50.2300">
    <property type="match status" value="1"/>
</dbReference>
<dbReference type="InterPro" id="IPR003594">
    <property type="entry name" value="HATPase_dom"/>
</dbReference>
<dbReference type="InterPro" id="IPR036890">
    <property type="entry name" value="HATPase_C_sf"/>
</dbReference>
<comment type="catalytic activity">
    <reaction evidence="1">
        <text>ATP + protein L-histidine = ADP + protein N-phospho-L-histidine.</text>
        <dbReference type="EC" id="2.7.13.3"/>
    </reaction>
</comment>
<dbReference type="PROSITE" id="PS50112">
    <property type="entry name" value="PAS"/>
    <property type="match status" value="1"/>
</dbReference>
<dbReference type="PANTHER" id="PTHR43065">
    <property type="entry name" value="SENSOR HISTIDINE KINASE"/>
    <property type="match status" value="1"/>
</dbReference>
<dbReference type="SMART" id="SM00388">
    <property type="entry name" value="HisKA"/>
    <property type="match status" value="1"/>
</dbReference>
<organism evidence="9 10">
    <name type="scientific">Frateuria flava</name>
    <dbReference type="NCBI Taxonomy" id="2821489"/>
    <lineage>
        <taxon>Bacteria</taxon>
        <taxon>Pseudomonadati</taxon>
        <taxon>Pseudomonadota</taxon>
        <taxon>Gammaproteobacteria</taxon>
        <taxon>Lysobacterales</taxon>
        <taxon>Rhodanobacteraceae</taxon>
        <taxon>Frateuria</taxon>
    </lineage>
</organism>
<feature type="modified residue" description="4-aspartylphosphate" evidence="4">
    <location>
        <position position="496"/>
    </location>
</feature>
<dbReference type="EC" id="2.7.13.3" evidence="2"/>
<feature type="coiled-coil region" evidence="5">
    <location>
        <begin position="133"/>
        <end position="185"/>
    </location>
</feature>
<dbReference type="RefSeq" id="WP_209618100.1">
    <property type="nucleotide sequence ID" value="NZ_JAGJRS010000014.1"/>
</dbReference>
<sequence>MPSSEASTPTPATSTSNDQLLDLFEHAPCGYLTAGPDGRIDRANRTLSDWLGVEPGQLVGRRFPELLPIAGKIYYETHFAPLLRMQGAFDEVALDLRRGDGTVVPVLVNARERRSADGRTVSLRITVMRARDRRRYEQELLDARRRADAATAELRELTHTLETRVAEELTQRQEAENQLRQSQKMEAIGQLTGGVAHDFNNLLTVILGGLETIERQLATPGKDPLARIGRAVAMARQGALRAATLTARLLAFARRQPLQPKPIDASRLVTGLADLLQRTLGATIALETVAGAGLWPALADAGELENALVNLAVNARDAMPEGGRLTIETSNACLDEDYVAGVPEPLPAGHYVLIAVSDTGCGMDQVALQKAFEPFFTTKDVGKGTGLGLSQVYGFTRQSGGHVRIYSEPGHGTTVKLYLPRCLDTRCVDTVAPQPENQASPRGSETVLLVEDHEDLLAYSVAVLRELGYRVLAAPDAAAGLALLGREPEIDLLFTDMVLPGGVDGRQLAEEARRDRPGLKVLFTSGYARNAILRNGRLETGMDLLPKPFTGEALAARVRAALDR</sequence>
<dbReference type="InterPro" id="IPR035965">
    <property type="entry name" value="PAS-like_dom_sf"/>
</dbReference>
<dbReference type="InterPro" id="IPR036097">
    <property type="entry name" value="HisK_dim/P_sf"/>
</dbReference>
<dbReference type="SMART" id="SM00448">
    <property type="entry name" value="REC"/>
    <property type="match status" value="1"/>
</dbReference>
<dbReference type="SUPFAM" id="SSF55785">
    <property type="entry name" value="PYP-like sensor domain (PAS domain)"/>
    <property type="match status" value="1"/>
</dbReference>
<dbReference type="PANTHER" id="PTHR43065:SF42">
    <property type="entry name" value="TWO-COMPONENT SENSOR PPRA"/>
    <property type="match status" value="1"/>
</dbReference>
<dbReference type="InterPro" id="IPR001789">
    <property type="entry name" value="Sig_transdc_resp-reg_receiver"/>
</dbReference>
<dbReference type="Gene3D" id="3.30.565.10">
    <property type="entry name" value="Histidine kinase-like ATPase, C-terminal domain"/>
    <property type="match status" value="1"/>
</dbReference>
<evidence type="ECO:0000313" key="9">
    <source>
        <dbReference type="EMBL" id="MBP1474055.1"/>
    </source>
</evidence>
<dbReference type="SUPFAM" id="SSF52172">
    <property type="entry name" value="CheY-like"/>
    <property type="match status" value="1"/>
</dbReference>
<dbReference type="InterPro" id="IPR005467">
    <property type="entry name" value="His_kinase_dom"/>
</dbReference>
<dbReference type="PROSITE" id="PS50110">
    <property type="entry name" value="RESPONSE_REGULATORY"/>
    <property type="match status" value="1"/>
</dbReference>
<dbReference type="Pfam" id="PF00072">
    <property type="entry name" value="Response_reg"/>
    <property type="match status" value="1"/>
</dbReference>
<dbReference type="InterPro" id="IPR011006">
    <property type="entry name" value="CheY-like_superfamily"/>
</dbReference>
<dbReference type="Pfam" id="PF02518">
    <property type="entry name" value="HATPase_c"/>
    <property type="match status" value="1"/>
</dbReference>
<dbReference type="NCBIfam" id="TIGR00229">
    <property type="entry name" value="sensory_box"/>
    <property type="match status" value="1"/>
</dbReference>
<dbReference type="CDD" id="cd00130">
    <property type="entry name" value="PAS"/>
    <property type="match status" value="1"/>
</dbReference>
<evidence type="ECO:0000259" key="8">
    <source>
        <dbReference type="PROSITE" id="PS50112"/>
    </source>
</evidence>
<proteinExistence type="predicted"/>
<name>A0ABS4DLX1_9GAMM</name>
<comment type="caution">
    <text evidence="9">The sequence shown here is derived from an EMBL/GenBank/DDBJ whole genome shotgun (WGS) entry which is preliminary data.</text>
</comment>
<dbReference type="Gene3D" id="1.10.287.130">
    <property type="match status" value="1"/>
</dbReference>
<dbReference type="SMART" id="SM00091">
    <property type="entry name" value="PAS"/>
    <property type="match status" value="1"/>
</dbReference>
<feature type="domain" description="Response regulatory" evidence="7">
    <location>
        <begin position="446"/>
        <end position="562"/>
    </location>
</feature>
<keyword evidence="10" id="KW-1185">Reference proteome</keyword>
<keyword evidence="3 4" id="KW-0597">Phosphoprotein</keyword>
<evidence type="ECO:0000256" key="3">
    <source>
        <dbReference type="ARBA" id="ARBA00022553"/>
    </source>
</evidence>
<dbReference type="PRINTS" id="PR00344">
    <property type="entry name" value="BCTRLSENSOR"/>
</dbReference>
<evidence type="ECO:0000256" key="4">
    <source>
        <dbReference type="PROSITE-ProRule" id="PRU00169"/>
    </source>
</evidence>
<protein>
    <recommendedName>
        <fullName evidence="2">histidine kinase</fullName>
        <ecNumber evidence="2">2.7.13.3</ecNumber>
    </recommendedName>
</protein>
<feature type="domain" description="Histidine kinase" evidence="6">
    <location>
        <begin position="194"/>
        <end position="423"/>
    </location>
</feature>
<dbReference type="CDD" id="cd00082">
    <property type="entry name" value="HisKA"/>
    <property type="match status" value="1"/>
</dbReference>
<evidence type="ECO:0000313" key="10">
    <source>
        <dbReference type="Proteomes" id="UP000823790"/>
    </source>
</evidence>
<reference evidence="9 10" key="1">
    <citation type="submission" date="2021-04" db="EMBL/GenBank/DDBJ databases">
        <authorList>
            <person name="Huq M.A."/>
        </authorList>
    </citation>
    <scope>NUCLEOTIDE SEQUENCE [LARGE SCALE GENOMIC DNA]</scope>
    <source>
        <strain evidence="9 10">MAH-13</strain>
    </source>
</reference>
<dbReference type="Gene3D" id="3.30.450.20">
    <property type="entry name" value="PAS domain"/>
    <property type="match status" value="1"/>
</dbReference>
<dbReference type="SMART" id="SM00387">
    <property type="entry name" value="HATPase_c"/>
    <property type="match status" value="1"/>
</dbReference>
<dbReference type="Proteomes" id="UP000823790">
    <property type="component" value="Unassembled WGS sequence"/>
</dbReference>
<dbReference type="SUPFAM" id="SSF47384">
    <property type="entry name" value="Homodimeric domain of signal transducing histidine kinase"/>
    <property type="match status" value="1"/>
</dbReference>
<gene>
    <name evidence="9" type="ORF">J7I44_07070</name>
</gene>
<dbReference type="InterPro" id="IPR000014">
    <property type="entry name" value="PAS"/>
</dbReference>
<dbReference type="Pfam" id="PF13426">
    <property type="entry name" value="PAS_9"/>
    <property type="match status" value="1"/>
</dbReference>
<evidence type="ECO:0000259" key="7">
    <source>
        <dbReference type="PROSITE" id="PS50110"/>
    </source>
</evidence>
<evidence type="ECO:0000259" key="6">
    <source>
        <dbReference type="PROSITE" id="PS50109"/>
    </source>
</evidence>
<evidence type="ECO:0000256" key="5">
    <source>
        <dbReference type="SAM" id="Coils"/>
    </source>
</evidence>
<keyword evidence="5" id="KW-0175">Coiled coil</keyword>
<feature type="domain" description="PAS" evidence="8">
    <location>
        <begin position="16"/>
        <end position="61"/>
    </location>
</feature>
<evidence type="ECO:0000256" key="2">
    <source>
        <dbReference type="ARBA" id="ARBA00012438"/>
    </source>
</evidence>
<dbReference type="EMBL" id="JAGJRS010000014">
    <property type="protein sequence ID" value="MBP1474055.1"/>
    <property type="molecule type" value="Genomic_DNA"/>
</dbReference>
<dbReference type="SUPFAM" id="SSF55874">
    <property type="entry name" value="ATPase domain of HSP90 chaperone/DNA topoisomerase II/histidine kinase"/>
    <property type="match status" value="1"/>
</dbReference>
<evidence type="ECO:0000256" key="1">
    <source>
        <dbReference type="ARBA" id="ARBA00000085"/>
    </source>
</evidence>
<dbReference type="PROSITE" id="PS50109">
    <property type="entry name" value="HIS_KIN"/>
    <property type="match status" value="1"/>
</dbReference>